<dbReference type="SUPFAM" id="SSF58014">
    <property type="entry name" value="Coiled-coil domain of nucleotide exchange factor GrpE"/>
    <property type="match status" value="1"/>
</dbReference>
<comment type="subcellular location">
    <subcellularLocation>
        <location evidence="1 10">Cytoplasm</location>
    </subcellularLocation>
</comment>
<feature type="compositionally biased region" description="Basic and acidic residues" evidence="13">
    <location>
        <begin position="59"/>
        <end position="69"/>
    </location>
</feature>
<dbReference type="GO" id="GO:0000774">
    <property type="term" value="F:adenyl-nucleotide exchange factor activity"/>
    <property type="evidence" value="ECO:0007669"/>
    <property type="project" value="InterPro"/>
</dbReference>
<dbReference type="NCBIfam" id="NF010738">
    <property type="entry name" value="PRK14140.1"/>
    <property type="match status" value="1"/>
</dbReference>
<evidence type="ECO:0000256" key="8">
    <source>
        <dbReference type="ARBA" id="ARBA00072274"/>
    </source>
</evidence>
<sequence length="226" mass="24800">MTKHDSAKENQQTEVEYDNDKKVDDGVETSADENAGKRASADADQNADQSADQGAEAQQEQREESDAVNERIAELELALAQAEQRADESKDRAVRAVAEMENVRRRAAADVEKAHKFALEKFANELLTTVDNLERALAIAAEEETINANFLEGIELTHKGLLNTLQKFGVEAVGTEGETFNPDLHQAMAMQAAEGKENNTILAVMQKGYTLSGRLLRPAMVMVVKN</sequence>
<dbReference type="GO" id="GO:0005829">
    <property type="term" value="C:cytosol"/>
    <property type="evidence" value="ECO:0007669"/>
    <property type="project" value="TreeGrafter"/>
</dbReference>
<comment type="subunit">
    <text evidence="3 10">Homodimer.</text>
</comment>
<evidence type="ECO:0000256" key="11">
    <source>
        <dbReference type="RuleBase" id="RU000639"/>
    </source>
</evidence>
<dbReference type="PROSITE" id="PS01071">
    <property type="entry name" value="GRPE"/>
    <property type="match status" value="1"/>
</dbReference>
<dbReference type="InterPro" id="IPR000740">
    <property type="entry name" value="GrpE"/>
</dbReference>
<gene>
    <name evidence="10" type="primary">grpE</name>
    <name evidence="14" type="ORF">CWI69_01335</name>
</gene>
<evidence type="ECO:0000256" key="4">
    <source>
        <dbReference type="ARBA" id="ARBA00022490"/>
    </source>
</evidence>
<evidence type="ECO:0000256" key="13">
    <source>
        <dbReference type="SAM" id="MobiDB-lite"/>
    </source>
</evidence>
<dbReference type="SUPFAM" id="SSF51064">
    <property type="entry name" value="Head domain of nucleotide exchange factor GrpE"/>
    <property type="match status" value="1"/>
</dbReference>
<protein>
    <recommendedName>
        <fullName evidence="8 10">Protein GrpE</fullName>
    </recommendedName>
    <alternativeName>
        <fullName evidence="9 10">HSP-70 cofactor</fullName>
    </alternativeName>
</protein>
<dbReference type="Gene3D" id="2.30.22.10">
    <property type="entry name" value="Head domain of nucleotide exchange factor GrpE"/>
    <property type="match status" value="1"/>
</dbReference>
<evidence type="ECO:0000256" key="7">
    <source>
        <dbReference type="ARBA" id="ARBA00053401"/>
    </source>
</evidence>
<evidence type="ECO:0000313" key="14">
    <source>
        <dbReference type="EMBL" id="RUO54101.1"/>
    </source>
</evidence>
<keyword evidence="4 10" id="KW-0963">Cytoplasm</keyword>
<comment type="similarity">
    <text evidence="2 10 12">Belongs to the GrpE family.</text>
</comment>
<reference evidence="15" key="1">
    <citation type="journal article" date="2018" name="Front. Microbiol.">
        <title>Genome-Based Analysis Reveals the Taxonomy and Diversity of the Family Idiomarinaceae.</title>
        <authorList>
            <person name="Liu Y."/>
            <person name="Lai Q."/>
            <person name="Shao Z."/>
        </authorList>
    </citation>
    <scope>NUCLEOTIDE SEQUENCE [LARGE SCALE GENOMIC DNA]</scope>
    <source>
        <strain evidence="15">BH195</strain>
    </source>
</reference>
<proteinExistence type="inferred from homology"/>
<organism evidence="14 15">
    <name type="scientific">Pseudidiomarina halophila</name>
    <dbReference type="NCBI Taxonomy" id="1449799"/>
    <lineage>
        <taxon>Bacteria</taxon>
        <taxon>Pseudomonadati</taxon>
        <taxon>Pseudomonadota</taxon>
        <taxon>Gammaproteobacteria</taxon>
        <taxon>Alteromonadales</taxon>
        <taxon>Idiomarinaceae</taxon>
        <taxon>Pseudidiomarina</taxon>
    </lineage>
</organism>
<feature type="region of interest" description="Disordered" evidence="13">
    <location>
        <begin position="1"/>
        <end position="69"/>
    </location>
</feature>
<dbReference type="PRINTS" id="PR00773">
    <property type="entry name" value="GRPEPROTEIN"/>
</dbReference>
<dbReference type="EMBL" id="PIPW01000001">
    <property type="protein sequence ID" value="RUO54101.1"/>
    <property type="molecule type" value="Genomic_DNA"/>
</dbReference>
<dbReference type="Pfam" id="PF01025">
    <property type="entry name" value="GrpE"/>
    <property type="match status" value="1"/>
</dbReference>
<dbReference type="GO" id="GO:0051082">
    <property type="term" value="F:unfolded protein binding"/>
    <property type="evidence" value="ECO:0007669"/>
    <property type="project" value="TreeGrafter"/>
</dbReference>
<dbReference type="Gene3D" id="3.90.20.20">
    <property type="match status" value="1"/>
</dbReference>
<dbReference type="FunFam" id="2.30.22.10:FF:000001">
    <property type="entry name" value="Protein GrpE"/>
    <property type="match status" value="1"/>
</dbReference>
<evidence type="ECO:0000313" key="15">
    <source>
        <dbReference type="Proteomes" id="UP000287198"/>
    </source>
</evidence>
<evidence type="ECO:0000256" key="3">
    <source>
        <dbReference type="ARBA" id="ARBA00011738"/>
    </source>
</evidence>
<dbReference type="HAMAP" id="MF_01151">
    <property type="entry name" value="GrpE"/>
    <property type="match status" value="1"/>
</dbReference>
<accession>A0A432XZT9</accession>
<comment type="caution">
    <text evidence="14">The sequence shown here is derived from an EMBL/GenBank/DDBJ whole genome shotgun (WGS) entry which is preliminary data.</text>
</comment>
<dbReference type="Proteomes" id="UP000287198">
    <property type="component" value="Unassembled WGS sequence"/>
</dbReference>
<keyword evidence="15" id="KW-1185">Reference proteome</keyword>
<dbReference type="PANTHER" id="PTHR21237:SF23">
    <property type="entry name" value="GRPE PROTEIN HOMOLOG, MITOCHONDRIAL"/>
    <property type="match status" value="1"/>
</dbReference>
<dbReference type="PANTHER" id="PTHR21237">
    <property type="entry name" value="GRPE PROTEIN"/>
    <property type="match status" value="1"/>
</dbReference>
<dbReference type="AlphaFoldDB" id="A0A432XZT9"/>
<dbReference type="NCBIfam" id="NF010748">
    <property type="entry name" value="PRK14150.1"/>
    <property type="match status" value="1"/>
</dbReference>
<evidence type="ECO:0000256" key="2">
    <source>
        <dbReference type="ARBA" id="ARBA00009054"/>
    </source>
</evidence>
<dbReference type="OrthoDB" id="9789811at2"/>
<evidence type="ECO:0000256" key="1">
    <source>
        <dbReference type="ARBA" id="ARBA00004496"/>
    </source>
</evidence>
<dbReference type="GO" id="GO:0006457">
    <property type="term" value="P:protein folding"/>
    <property type="evidence" value="ECO:0007669"/>
    <property type="project" value="InterPro"/>
</dbReference>
<evidence type="ECO:0000256" key="6">
    <source>
        <dbReference type="ARBA" id="ARBA00023186"/>
    </source>
</evidence>
<dbReference type="RefSeq" id="WP_126761190.1">
    <property type="nucleotide sequence ID" value="NZ_JBHLTZ010000004.1"/>
</dbReference>
<dbReference type="CDD" id="cd00446">
    <property type="entry name" value="GrpE"/>
    <property type="match status" value="1"/>
</dbReference>
<evidence type="ECO:0000256" key="12">
    <source>
        <dbReference type="RuleBase" id="RU004478"/>
    </source>
</evidence>
<dbReference type="InterPro" id="IPR013805">
    <property type="entry name" value="GrpE_CC"/>
</dbReference>
<keyword evidence="6 10" id="KW-0143">Chaperone</keyword>
<dbReference type="GO" id="GO:0042803">
    <property type="term" value="F:protein homodimerization activity"/>
    <property type="evidence" value="ECO:0007669"/>
    <property type="project" value="InterPro"/>
</dbReference>
<keyword evidence="5 10" id="KW-0346">Stress response</keyword>
<feature type="compositionally biased region" description="Low complexity" evidence="13">
    <location>
        <begin position="42"/>
        <end position="58"/>
    </location>
</feature>
<name>A0A432XZT9_9GAMM</name>
<comment type="function">
    <text evidence="7 10 11">Participates actively in the response to hyperosmotic and heat shock by preventing the aggregation of stress-denatured proteins, in association with DnaK and GrpE. It is the nucleotide exchange factor for DnaK and may function as a thermosensor. Unfolded proteins bind initially to DnaJ; upon interaction with the DnaJ-bound protein, DnaK hydrolyzes its bound ATP, resulting in the formation of a stable complex. GrpE releases ADP from DnaK; ATP binding to DnaK triggers the release of the substrate protein, thus completing the reaction cycle. Several rounds of ATP-dependent interactions between DnaJ, DnaK and GrpE are required for fully efficient folding.</text>
</comment>
<dbReference type="GO" id="GO:0051087">
    <property type="term" value="F:protein-folding chaperone binding"/>
    <property type="evidence" value="ECO:0007669"/>
    <property type="project" value="InterPro"/>
</dbReference>
<evidence type="ECO:0000256" key="10">
    <source>
        <dbReference type="HAMAP-Rule" id="MF_01151"/>
    </source>
</evidence>
<dbReference type="InterPro" id="IPR009012">
    <property type="entry name" value="GrpE_head"/>
</dbReference>
<evidence type="ECO:0000256" key="5">
    <source>
        <dbReference type="ARBA" id="ARBA00023016"/>
    </source>
</evidence>
<evidence type="ECO:0000256" key="9">
    <source>
        <dbReference type="ARBA" id="ARBA00076414"/>
    </source>
</evidence>